<dbReference type="PANTHER" id="PTHR43725:SF32">
    <property type="entry name" value="NAD-DEPENDENT EPIMERASE_DEHYDRATASE DOMAIN-CONTAINING PROTEIN"/>
    <property type="match status" value="1"/>
</dbReference>
<feature type="chain" id="PRO_5010383628" evidence="1">
    <location>
        <begin position="26"/>
        <end position="414"/>
    </location>
</feature>
<dbReference type="STRING" id="7574.A0A1S3JIS2"/>
<dbReference type="Gene3D" id="3.40.50.720">
    <property type="entry name" value="NAD(P)-binding Rossmann-like Domain"/>
    <property type="match status" value="1"/>
</dbReference>
<protein>
    <submittedName>
        <fullName evidence="4">Uncharacterized protein LOC106173432</fullName>
    </submittedName>
</protein>
<dbReference type="Proteomes" id="UP000085678">
    <property type="component" value="Unplaced"/>
</dbReference>
<gene>
    <name evidence="4" type="primary">LOC106173432</name>
</gene>
<dbReference type="PANTHER" id="PTHR43725">
    <property type="entry name" value="UDP-GLUCOSE 4-EPIMERASE"/>
    <property type="match status" value="1"/>
</dbReference>
<dbReference type="GO" id="GO:0005996">
    <property type="term" value="P:monosaccharide metabolic process"/>
    <property type="evidence" value="ECO:0007669"/>
    <property type="project" value="TreeGrafter"/>
</dbReference>
<evidence type="ECO:0000259" key="2">
    <source>
        <dbReference type="Pfam" id="PF01370"/>
    </source>
</evidence>
<dbReference type="OrthoDB" id="16464at2759"/>
<dbReference type="SUPFAM" id="SSF51735">
    <property type="entry name" value="NAD(P)-binding Rossmann-fold domains"/>
    <property type="match status" value="1"/>
</dbReference>
<feature type="signal peptide" evidence="1">
    <location>
        <begin position="1"/>
        <end position="25"/>
    </location>
</feature>
<proteinExistence type="predicted"/>
<feature type="domain" description="NAD-dependent epimerase/dehydratase" evidence="2">
    <location>
        <begin position="148"/>
        <end position="290"/>
    </location>
</feature>
<evidence type="ECO:0000313" key="4">
    <source>
        <dbReference type="RefSeq" id="XP_013410026.1"/>
    </source>
</evidence>
<dbReference type="GO" id="GO:0005829">
    <property type="term" value="C:cytosol"/>
    <property type="evidence" value="ECO:0007669"/>
    <property type="project" value="TreeGrafter"/>
</dbReference>
<keyword evidence="3" id="KW-1185">Reference proteome</keyword>
<dbReference type="InterPro" id="IPR001509">
    <property type="entry name" value="Epimerase_deHydtase"/>
</dbReference>
<dbReference type="RefSeq" id="XP_013410026.1">
    <property type="nucleotide sequence ID" value="XM_013554572.1"/>
</dbReference>
<reference evidence="4" key="1">
    <citation type="submission" date="2025-08" db="UniProtKB">
        <authorList>
            <consortium name="RefSeq"/>
        </authorList>
    </citation>
    <scope>IDENTIFICATION</scope>
    <source>
        <tissue evidence="4">Gonads</tissue>
    </source>
</reference>
<organism evidence="3 4">
    <name type="scientific">Lingula anatina</name>
    <name type="common">Brachiopod</name>
    <name type="synonym">Lingula unguis</name>
    <dbReference type="NCBI Taxonomy" id="7574"/>
    <lineage>
        <taxon>Eukaryota</taxon>
        <taxon>Metazoa</taxon>
        <taxon>Spiralia</taxon>
        <taxon>Lophotrochozoa</taxon>
        <taxon>Brachiopoda</taxon>
        <taxon>Linguliformea</taxon>
        <taxon>Lingulata</taxon>
        <taxon>Lingulida</taxon>
        <taxon>Linguloidea</taxon>
        <taxon>Lingulidae</taxon>
        <taxon>Lingula</taxon>
    </lineage>
</organism>
<dbReference type="GeneID" id="106173432"/>
<dbReference type="InterPro" id="IPR036291">
    <property type="entry name" value="NAD(P)-bd_dom_sf"/>
</dbReference>
<dbReference type="Pfam" id="PF01370">
    <property type="entry name" value="Epimerase"/>
    <property type="match status" value="1"/>
</dbReference>
<evidence type="ECO:0000256" key="1">
    <source>
        <dbReference type="SAM" id="SignalP"/>
    </source>
</evidence>
<dbReference type="AlphaFoldDB" id="A0A1S3JIS2"/>
<dbReference type="KEGG" id="lak:106173432"/>
<sequence length="414" mass="47060">MWKAGYLVFVAVIFLIVLHICDVRCQEESDVTPQSVGGDVEGDSSSNPKKHVLVFGGNGFMGSATVGRLLQRYGDFYDITIVNRGTWYWDSTVTIRPYVRHFACNREEPLGLCTGFGGFVKSVQQFEAVIDFSAYVPYAVDQALKILQDKVKLYIYISTDSVYDVCPKFHNNPTKEMECFRPENVEHKDSYGYQKLQCEEQLISARENGGFPSIIFRLPDVMGPRDNTHRWWTYQMWIRLAGQYINKLVAVPDFLLAIPISMVYSEDVASLIVDIINMKDQSGVTDQVFNLAFKEKLTLPIVLNDISIELGLGNLTYLAGSSQYLYPSVTKGAINISKALDLLRWKPTPWKRAVAETVKFYEEAMGWARYAPREDLINGMLQDIALDEKEGFARGLKEIYRYELTVSSNVKDEL</sequence>
<name>A0A1S3JIS2_LINAN</name>
<evidence type="ECO:0000313" key="3">
    <source>
        <dbReference type="Proteomes" id="UP000085678"/>
    </source>
</evidence>
<keyword evidence="1" id="KW-0732">Signal</keyword>
<dbReference type="GO" id="GO:0003978">
    <property type="term" value="F:UDP-glucose 4-epimerase activity"/>
    <property type="evidence" value="ECO:0007669"/>
    <property type="project" value="TreeGrafter"/>
</dbReference>
<accession>A0A1S3JIS2</accession>
<dbReference type="InParanoid" id="A0A1S3JIS2"/>
<dbReference type="OMA" id="RGNWYFD"/>